<dbReference type="InterPro" id="IPR013320">
    <property type="entry name" value="ConA-like_dom_sf"/>
</dbReference>
<dbReference type="Proteomes" id="UP000679992">
    <property type="component" value="Unassembled WGS sequence"/>
</dbReference>
<dbReference type="Pfam" id="PF00722">
    <property type="entry name" value="Glyco_hydro_16"/>
    <property type="match status" value="1"/>
</dbReference>
<dbReference type="InterPro" id="IPR003305">
    <property type="entry name" value="CenC_carb-bd"/>
</dbReference>
<reference evidence="7 8" key="1">
    <citation type="submission" date="2021-03" db="EMBL/GenBank/DDBJ databases">
        <title>Antimicrobial resistance genes in bacteria isolated from Japanese honey, and their potential for conferring macrolide and lincosamide resistance in the American foulbrood pathogen Paenibacillus larvae.</title>
        <authorList>
            <person name="Okamoto M."/>
            <person name="Kumagai M."/>
            <person name="Kanamori H."/>
            <person name="Takamatsu D."/>
        </authorList>
    </citation>
    <scope>NUCLEOTIDE SEQUENCE [LARGE SCALE GENOMIC DNA]</scope>
    <source>
        <strain evidence="7 8">J42TS3</strain>
    </source>
</reference>
<dbReference type="Pfam" id="PF00395">
    <property type="entry name" value="SLH"/>
    <property type="match status" value="3"/>
</dbReference>
<comment type="similarity">
    <text evidence="1">Belongs to the glycosyl hydrolase 16 family.</text>
</comment>
<dbReference type="PANTHER" id="PTHR10963:SF55">
    <property type="entry name" value="GLYCOSIDE HYDROLASE FAMILY 16 PROTEIN"/>
    <property type="match status" value="1"/>
</dbReference>
<dbReference type="SUPFAM" id="SSF49785">
    <property type="entry name" value="Galactose-binding domain-like"/>
    <property type="match status" value="5"/>
</dbReference>
<feature type="region of interest" description="Disordered" evidence="3">
    <location>
        <begin position="357"/>
        <end position="414"/>
    </location>
</feature>
<proteinExistence type="inferred from homology"/>
<name>A0ABQ4MFV0_9BACL</name>
<dbReference type="Pfam" id="PF07550">
    <property type="entry name" value="Shr-like_HID"/>
    <property type="match status" value="1"/>
</dbReference>
<evidence type="ECO:0000259" key="5">
    <source>
        <dbReference type="PROSITE" id="PS51272"/>
    </source>
</evidence>
<dbReference type="InterPro" id="IPR050546">
    <property type="entry name" value="Glycosyl_Hydrlase_16"/>
</dbReference>
<dbReference type="EMBL" id="BOSL01000012">
    <property type="protein sequence ID" value="GIP54537.1"/>
    <property type="molecule type" value="Genomic_DNA"/>
</dbReference>
<keyword evidence="2" id="KW-0378">Hydrolase</keyword>
<dbReference type="Gene3D" id="2.60.120.260">
    <property type="entry name" value="Galactose-binding domain-like"/>
    <property type="match status" value="5"/>
</dbReference>
<protein>
    <recommendedName>
        <fullName evidence="9">Licheninase</fullName>
    </recommendedName>
</protein>
<feature type="compositionally biased region" description="Low complexity" evidence="3">
    <location>
        <begin position="375"/>
        <end position="391"/>
    </location>
</feature>
<organism evidence="7 8">
    <name type="scientific">Paenibacillus vini</name>
    <dbReference type="NCBI Taxonomy" id="1476024"/>
    <lineage>
        <taxon>Bacteria</taxon>
        <taxon>Bacillati</taxon>
        <taxon>Bacillota</taxon>
        <taxon>Bacilli</taxon>
        <taxon>Bacillales</taxon>
        <taxon>Paenibacillaceae</taxon>
        <taxon>Paenibacillus</taxon>
    </lineage>
</organism>
<feature type="compositionally biased region" description="Polar residues" evidence="3">
    <location>
        <begin position="357"/>
        <end position="374"/>
    </location>
</feature>
<comment type="caution">
    <text evidence="7">The sequence shown here is derived from an EMBL/GenBank/DDBJ whole genome shotgun (WGS) entry which is preliminary data.</text>
</comment>
<keyword evidence="8" id="KW-1185">Reference proteome</keyword>
<feature type="domain" description="SLH" evidence="5">
    <location>
        <begin position="105"/>
        <end position="163"/>
    </location>
</feature>
<dbReference type="Pfam" id="PF02018">
    <property type="entry name" value="CBM_4_9"/>
    <property type="match status" value="4"/>
</dbReference>
<evidence type="ECO:0000313" key="7">
    <source>
        <dbReference type="EMBL" id="GIP54537.1"/>
    </source>
</evidence>
<dbReference type="PANTHER" id="PTHR10963">
    <property type="entry name" value="GLYCOSYL HYDROLASE-RELATED"/>
    <property type="match status" value="1"/>
</dbReference>
<dbReference type="InterPro" id="IPR011432">
    <property type="entry name" value="Shr-like_HID"/>
</dbReference>
<dbReference type="InterPro" id="IPR001119">
    <property type="entry name" value="SLH_dom"/>
</dbReference>
<feature type="domain" description="SLH" evidence="5">
    <location>
        <begin position="41"/>
        <end position="104"/>
    </location>
</feature>
<dbReference type="InterPro" id="IPR008979">
    <property type="entry name" value="Galactose-bd-like_sf"/>
</dbReference>
<sequence length="1585" mass="172180">MRNRLVRKSTSLALSLLIVTSAVSGVSSAQFASGQTSAVGVQQQFNDLSKNHWAANSIARWMNHDIIQGYGDGTVRPNAPITRAEFTVIMNKVFGLTQKLNQFISDVPAGTWYEADISKAVQAGYIKLNAAGKSNPHAPLSRAEAAFALDKLFSFSQMGTDSLDTAHFSDLTGMNAEMLEAVNALAAAGYLEGYSDSSFKPQGTMTRAELMTLIDRVITGYFDKKATLSEGTVKGNALINKADITLKDTVIEGNLYLTAGIGDGTAVLQNVVVKGTSFVPDSNAGIQFNGSFKQIVAVSTGNHQPTITISGTVEELKLDGNARIILADGAVIKKLTVGEHAGKAVIEGKGKVETITNKSDGLTMNGSKVPKSTDSPSGSGTVNNGGSTPGSSNGGGTPGGNNGNPNPTKDWTLTFANEFNDPSDLENWTAEIGTGNGGWGNNEQQYYKAENATVENGNLVITAKKEEVEDSQYTSARLVTRDKFSQTYGKFEARIKLPGGTGFWPAFWMMPQDSTYGTWASSGEIDIMESRGRLPEIGIGTLHYGGEAPNNVYTGQEYPLPNNGTATDFHTYAIEWEPGEIRWYIDGILLQTQNDWYSISKNQAANNAYPAPFDQDFYMILNLALGGNFDGGRPIDESLLPGKMYVDYVRAYKLTGRPYREPVPPVIAKEPIPADAQAPLADGNLLYNNNFDQDDTTKPNLKYLNGTGSSTEVPNTDYWSLFEGDGGAGSVNIEKIGEQNYAKIGIKNAGVQNYSVQLLNTASLVKGHFYKVSFDAKSDANRNMMARMTGGESRGFAAYSPANIFDLTDQMQRFEYQFQMKADTDIAARTEFNVGLNTSPVWIGNVRVEEIDTIAIDDDMRKEPLDGDGNRVYNGSFDQGRQDRMTFWHVVTADNTNAKASVNPATRYLGVNILNAGNGNANDVSVLQRGILLEANQTYEWTFDASASTPRDIQVELVSNDGSETYFSKKVSLGSDDVHAASSKHTIDLTMTGITDPNATLAFRLGGADGTVNLDNVKLIQTSIVYDPDTVFFPLTNGSFDSGLAPWEAAVDTGGSMTASHENQAAKLSVSALGQKPWSNMFMQNNMNLTKGAIYELSFDAHSTIERKMEIDIEDSSYTRYFDEIVDLGTSPQNYKFTFKMGKDVLGNLKFFLGNLAGQTVSGPHDVFIDNVVFQIKDAPKMERSPSLIADTTDNVIGQPIEITFQDDETWRKNISSVSINGTKVAEDQYSFAEGRVTLNAALFSNASSYKIRIEAKDYTFASVTQRVMNADGNLLLNGDFSNKTSDWEVWSDGGSSLAENAGAAIITIPSLGSGQGWSTQFYQADIPLEAGKTYELSFKASASVERPIVLEYSNTTSITPNQVKFALSTTSATYTAKFTATKPETLKLNFLIGNVTMGSLTTPDVPHTITFDDLSIKETTATTPETPVSHEFVNGDFEDGLNGWLIHNQKSVHEPYAGEANISVEGGEAKAVINQVGWFWWHIQLHQDNIALKKGTYKLSLDLSSEQARNIVVEIKGSITGPVPLAVNEITKTYEAIIEIPSDGIYQLIIGLGRNGETEDPILNTPYTVWIDNISLEPYTNPNN</sequence>
<evidence type="ECO:0008006" key="9">
    <source>
        <dbReference type="Google" id="ProtNLM"/>
    </source>
</evidence>
<dbReference type="CDD" id="cd08023">
    <property type="entry name" value="GH16_laminarinase_like"/>
    <property type="match status" value="1"/>
</dbReference>
<dbReference type="RefSeq" id="WP_213655804.1">
    <property type="nucleotide sequence ID" value="NZ_BOSL01000012.1"/>
</dbReference>
<dbReference type="InterPro" id="IPR000757">
    <property type="entry name" value="Beta-glucanase-like"/>
</dbReference>
<evidence type="ECO:0000313" key="8">
    <source>
        <dbReference type="Proteomes" id="UP000679992"/>
    </source>
</evidence>
<evidence type="ECO:0000256" key="1">
    <source>
        <dbReference type="ARBA" id="ARBA00006865"/>
    </source>
</evidence>
<dbReference type="PROSITE" id="PS51762">
    <property type="entry name" value="GH16_2"/>
    <property type="match status" value="1"/>
</dbReference>
<feature type="signal peptide" evidence="4">
    <location>
        <begin position="1"/>
        <end position="29"/>
    </location>
</feature>
<evidence type="ECO:0000259" key="6">
    <source>
        <dbReference type="PROSITE" id="PS51762"/>
    </source>
</evidence>
<dbReference type="SUPFAM" id="SSF49899">
    <property type="entry name" value="Concanavalin A-like lectins/glucanases"/>
    <property type="match status" value="1"/>
</dbReference>
<keyword evidence="4" id="KW-0732">Signal</keyword>
<feature type="compositionally biased region" description="Gly residues" evidence="3">
    <location>
        <begin position="392"/>
        <end position="402"/>
    </location>
</feature>
<dbReference type="PROSITE" id="PS51272">
    <property type="entry name" value="SLH"/>
    <property type="match status" value="3"/>
</dbReference>
<feature type="domain" description="GH16" evidence="6">
    <location>
        <begin position="399"/>
        <end position="657"/>
    </location>
</feature>
<feature type="region of interest" description="Disordered" evidence="3">
    <location>
        <begin position="420"/>
        <end position="439"/>
    </location>
</feature>
<evidence type="ECO:0000256" key="3">
    <source>
        <dbReference type="SAM" id="MobiDB-lite"/>
    </source>
</evidence>
<feature type="domain" description="SLH" evidence="5">
    <location>
        <begin position="165"/>
        <end position="228"/>
    </location>
</feature>
<gene>
    <name evidence="7" type="ORF">J42TS3_35720</name>
</gene>
<dbReference type="Gene3D" id="2.60.120.200">
    <property type="match status" value="1"/>
</dbReference>
<feature type="chain" id="PRO_5047125083" description="Licheninase" evidence="4">
    <location>
        <begin position="30"/>
        <end position="1585"/>
    </location>
</feature>
<evidence type="ECO:0000256" key="2">
    <source>
        <dbReference type="ARBA" id="ARBA00022801"/>
    </source>
</evidence>
<evidence type="ECO:0000256" key="4">
    <source>
        <dbReference type="SAM" id="SignalP"/>
    </source>
</evidence>
<accession>A0ABQ4MFV0</accession>